<comment type="caution">
    <text evidence="16">The sequence shown here is derived from an EMBL/GenBank/DDBJ whole genome shotgun (WGS) entry which is preliminary data.</text>
</comment>
<dbReference type="RefSeq" id="XP_007760623.1">
    <property type="nucleotide sequence ID" value="XM_007762433.1"/>
</dbReference>
<keyword evidence="17" id="KW-1185">Reference proteome</keyword>
<comment type="subcellular location">
    <subcellularLocation>
        <location evidence="1">Cytoplasm</location>
    </subcellularLocation>
</comment>
<sequence length="420" mass="47486">MSSQATKGDPSKASGAPAQLESQMSSVRSSSVYATSIFAVIVSIVAFYFLKPSLNAEFSHLQAKGGITDWVKPGDKSGEFKRQASSFRNWISSDPNAEFPAEKGRYHLYVSYACPWAHRTLIVRKLKGLEDIIPFTSVHWHMAEKGSGPPPHRIAGQLKLTSAGGGQGWRFATQDETVPGENTTPDPLHPNNTHLRDLYFAVNPNYEGRFTVPTLWDKKKQTIVSNESSEIIRMFYTAFDGLVDAKYKDVVLYPDDLKAKIDDVNSWTYDDINNGVYKSGFATTQEAYEKNVHQLFKSLDRTEQILAESSSQGPYYFGDRLTEADVRLFTTIVRFDPVYVQHFKCNLRDIRSGYPHLHRWLRHLYWTIPAFGETTQFEHIKKHYTKSHKQINPFGITPVGPVPDILKQDEEVGVVKKAVA</sequence>
<dbReference type="Pfam" id="PF13410">
    <property type="entry name" value="GST_C_2"/>
    <property type="match status" value="1"/>
</dbReference>
<evidence type="ECO:0000256" key="1">
    <source>
        <dbReference type="ARBA" id="ARBA00004496"/>
    </source>
</evidence>
<dbReference type="HOGENOM" id="CLU_037263_0_0_1"/>
<dbReference type="GO" id="GO:0071555">
    <property type="term" value="P:cell wall organization"/>
    <property type="evidence" value="ECO:0007669"/>
    <property type="project" value="UniProtKB-KW"/>
</dbReference>
<gene>
    <name evidence="16" type="ORF">A1O7_08441</name>
</gene>
<dbReference type="FunFam" id="1.20.1050.10:FF:000038">
    <property type="entry name" value="Glutathione S-transferase omega-like 2"/>
    <property type="match status" value="1"/>
</dbReference>
<dbReference type="AlphaFoldDB" id="W9VJ44"/>
<keyword evidence="14" id="KW-1133">Transmembrane helix</keyword>
<comment type="function">
    <text evidence="12">Active as '1-Cys' thiol transferase against beta-hydroxyethyl disulfide (HED), as dehydroascorbate reductase and as dimethylarsinic acid reductase, while not active against the standard GST substrate 1-chloro-2,4-dinitrobenzene (CDNB). May be involved in cell wall organization and biogenesis.</text>
</comment>
<evidence type="ECO:0000256" key="8">
    <source>
        <dbReference type="ARBA" id="ARBA00023316"/>
    </source>
</evidence>
<dbReference type="Proteomes" id="UP000019473">
    <property type="component" value="Unassembled WGS sequence"/>
</dbReference>
<dbReference type="SUPFAM" id="SSF52833">
    <property type="entry name" value="Thioredoxin-like"/>
    <property type="match status" value="1"/>
</dbReference>
<dbReference type="InterPro" id="IPR036282">
    <property type="entry name" value="Glutathione-S-Trfase_C_sf"/>
</dbReference>
<dbReference type="PANTHER" id="PTHR32419">
    <property type="entry name" value="GLUTATHIONYL-HYDROQUINONE REDUCTASE"/>
    <property type="match status" value="1"/>
</dbReference>
<dbReference type="GO" id="GO:0045174">
    <property type="term" value="F:glutathione dehydrogenase (ascorbate) activity"/>
    <property type="evidence" value="ECO:0007669"/>
    <property type="project" value="UniProtKB-EC"/>
</dbReference>
<dbReference type="STRING" id="1182544.W9VJ44"/>
<comment type="catalytic activity">
    <reaction evidence="11">
        <text>L-dehydroascorbate + 2 glutathione = glutathione disulfide + L-ascorbate</text>
        <dbReference type="Rhea" id="RHEA:24424"/>
        <dbReference type="ChEBI" id="CHEBI:38290"/>
        <dbReference type="ChEBI" id="CHEBI:57925"/>
        <dbReference type="ChEBI" id="CHEBI:58297"/>
        <dbReference type="ChEBI" id="CHEBI:58539"/>
        <dbReference type="EC" id="1.8.5.1"/>
    </reaction>
</comment>
<keyword evidence="14" id="KW-0472">Membrane</keyword>
<dbReference type="InterPro" id="IPR010987">
    <property type="entry name" value="Glutathione-S-Trfase_C-like"/>
</dbReference>
<dbReference type="GO" id="GO:0004364">
    <property type="term" value="F:glutathione transferase activity"/>
    <property type="evidence" value="ECO:0007669"/>
    <property type="project" value="UniProtKB-EC"/>
</dbReference>
<dbReference type="Gene3D" id="1.20.1050.10">
    <property type="match status" value="1"/>
</dbReference>
<reference evidence="16 17" key="1">
    <citation type="submission" date="2013-03" db="EMBL/GenBank/DDBJ databases">
        <title>The Genome Sequence of Cladophialophora yegresii CBS 114405.</title>
        <authorList>
            <consortium name="The Broad Institute Genomics Platform"/>
            <person name="Cuomo C."/>
            <person name="de Hoog S."/>
            <person name="Gorbushina A."/>
            <person name="Walker B."/>
            <person name="Young S.K."/>
            <person name="Zeng Q."/>
            <person name="Gargeya S."/>
            <person name="Fitzgerald M."/>
            <person name="Haas B."/>
            <person name="Abouelleil A."/>
            <person name="Allen A.W."/>
            <person name="Alvarado L."/>
            <person name="Arachchi H.M."/>
            <person name="Berlin A.M."/>
            <person name="Chapman S.B."/>
            <person name="Gainer-Dewar J."/>
            <person name="Goldberg J."/>
            <person name="Griggs A."/>
            <person name="Gujja S."/>
            <person name="Hansen M."/>
            <person name="Howarth C."/>
            <person name="Imamovic A."/>
            <person name="Ireland A."/>
            <person name="Larimer J."/>
            <person name="McCowan C."/>
            <person name="Murphy C."/>
            <person name="Pearson M."/>
            <person name="Poon T.W."/>
            <person name="Priest M."/>
            <person name="Roberts A."/>
            <person name="Saif S."/>
            <person name="Shea T."/>
            <person name="Sisk P."/>
            <person name="Sykes S."/>
            <person name="Wortman J."/>
            <person name="Nusbaum C."/>
            <person name="Birren B."/>
        </authorList>
    </citation>
    <scope>NUCLEOTIDE SEQUENCE [LARGE SCALE GENOMIC DNA]</scope>
    <source>
        <strain evidence="16 17">CBS 114405</strain>
    </source>
</reference>
<dbReference type="eggNOG" id="KOG2903">
    <property type="taxonomic scope" value="Eukaryota"/>
</dbReference>
<dbReference type="SUPFAM" id="SSF47616">
    <property type="entry name" value="GST C-terminal domain-like"/>
    <property type="match status" value="1"/>
</dbReference>
<evidence type="ECO:0000259" key="15">
    <source>
        <dbReference type="PROSITE" id="PS50405"/>
    </source>
</evidence>
<dbReference type="InterPro" id="IPR036249">
    <property type="entry name" value="Thioredoxin-like_sf"/>
</dbReference>
<evidence type="ECO:0000256" key="4">
    <source>
        <dbReference type="ARBA" id="ARBA00012452"/>
    </source>
</evidence>
<keyword evidence="7" id="KW-0560">Oxidoreductase</keyword>
<evidence type="ECO:0000256" key="5">
    <source>
        <dbReference type="ARBA" id="ARBA00022490"/>
    </source>
</evidence>
<evidence type="ECO:0000256" key="11">
    <source>
        <dbReference type="ARBA" id="ARBA00049544"/>
    </source>
</evidence>
<comment type="catalytic activity">
    <reaction evidence="10">
        <text>RX + glutathione = an S-substituted glutathione + a halide anion + H(+)</text>
        <dbReference type="Rhea" id="RHEA:16437"/>
        <dbReference type="ChEBI" id="CHEBI:15378"/>
        <dbReference type="ChEBI" id="CHEBI:16042"/>
        <dbReference type="ChEBI" id="CHEBI:17792"/>
        <dbReference type="ChEBI" id="CHEBI:57925"/>
        <dbReference type="ChEBI" id="CHEBI:90779"/>
        <dbReference type="EC" id="2.5.1.18"/>
    </reaction>
</comment>
<dbReference type="GO" id="GO:0005737">
    <property type="term" value="C:cytoplasm"/>
    <property type="evidence" value="ECO:0007669"/>
    <property type="project" value="UniProtKB-SubCell"/>
</dbReference>
<evidence type="ECO:0000256" key="2">
    <source>
        <dbReference type="ARBA" id="ARBA00011067"/>
    </source>
</evidence>
<feature type="transmembrane region" description="Helical" evidence="14">
    <location>
        <begin position="32"/>
        <end position="50"/>
    </location>
</feature>
<dbReference type="InterPro" id="IPR016639">
    <property type="entry name" value="GST_Omega/GSH"/>
</dbReference>
<evidence type="ECO:0000256" key="14">
    <source>
        <dbReference type="SAM" id="Phobius"/>
    </source>
</evidence>
<dbReference type="OrthoDB" id="2309723at2759"/>
<keyword evidence="14" id="KW-0812">Transmembrane</keyword>
<dbReference type="CDD" id="cd03190">
    <property type="entry name" value="GST_C_Omega_like"/>
    <property type="match status" value="1"/>
</dbReference>
<evidence type="ECO:0000256" key="3">
    <source>
        <dbReference type="ARBA" id="ARBA00012436"/>
    </source>
</evidence>
<proteinExistence type="inferred from homology"/>
<protein>
    <recommendedName>
        <fullName evidence="13">Glutathione S-transferase omega-like 2</fullName>
        <ecNumber evidence="3">1.8.5.1</ecNumber>
        <ecNumber evidence="4">2.5.1.18</ecNumber>
    </recommendedName>
    <alternativeName>
        <fullName evidence="9">Glutathione-dependent dehydroascorbate reductase</fullName>
    </alternativeName>
</protein>
<evidence type="ECO:0000313" key="16">
    <source>
        <dbReference type="EMBL" id="EXJ55513.1"/>
    </source>
</evidence>
<evidence type="ECO:0000256" key="10">
    <source>
        <dbReference type="ARBA" id="ARBA00047960"/>
    </source>
</evidence>
<dbReference type="EC" id="2.5.1.18" evidence="4"/>
<dbReference type="GeneID" id="19183008"/>
<organism evidence="16 17">
    <name type="scientific">Cladophialophora yegresii CBS 114405</name>
    <dbReference type="NCBI Taxonomy" id="1182544"/>
    <lineage>
        <taxon>Eukaryota</taxon>
        <taxon>Fungi</taxon>
        <taxon>Dikarya</taxon>
        <taxon>Ascomycota</taxon>
        <taxon>Pezizomycotina</taxon>
        <taxon>Eurotiomycetes</taxon>
        <taxon>Chaetothyriomycetidae</taxon>
        <taxon>Chaetothyriales</taxon>
        <taxon>Herpotrichiellaceae</taxon>
        <taxon>Cladophialophora</taxon>
    </lineage>
</organism>
<dbReference type="EC" id="1.8.5.1" evidence="3"/>
<dbReference type="PANTHER" id="PTHR32419:SF6">
    <property type="entry name" value="GLUTATHIONE S-TRANSFERASE OMEGA-LIKE 1-RELATED"/>
    <property type="match status" value="1"/>
</dbReference>
<keyword evidence="8" id="KW-0961">Cell wall biogenesis/degradation</keyword>
<accession>W9VJ44</accession>
<evidence type="ECO:0000256" key="9">
    <source>
        <dbReference type="ARBA" id="ARBA00032186"/>
    </source>
</evidence>
<evidence type="ECO:0000256" key="7">
    <source>
        <dbReference type="ARBA" id="ARBA00023002"/>
    </source>
</evidence>
<keyword evidence="5" id="KW-0963">Cytoplasm</keyword>
<evidence type="ECO:0000256" key="12">
    <source>
        <dbReference type="ARBA" id="ARBA00055859"/>
    </source>
</evidence>
<dbReference type="EMBL" id="AMGW01000006">
    <property type="protein sequence ID" value="EXJ55513.1"/>
    <property type="molecule type" value="Genomic_DNA"/>
</dbReference>
<dbReference type="VEuPathDB" id="FungiDB:A1O7_08441"/>
<dbReference type="InterPro" id="IPR047047">
    <property type="entry name" value="GST_Omega-like_C"/>
</dbReference>
<evidence type="ECO:0000256" key="6">
    <source>
        <dbReference type="ARBA" id="ARBA00022679"/>
    </source>
</evidence>
<comment type="similarity">
    <text evidence="2">Belongs to the GST superfamily. Omega family.</text>
</comment>
<dbReference type="FunFam" id="3.40.30.10:FF:000162">
    <property type="entry name" value="Glutathione S-transferase Gst3"/>
    <property type="match status" value="1"/>
</dbReference>
<evidence type="ECO:0000313" key="17">
    <source>
        <dbReference type="Proteomes" id="UP000019473"/>
    </source>
</evidence>
<dbReference type="Gene3D" id="3.40.30.10">
    <property type="entry name" value="Glutaredoxin"/>
    <property type="match status" value="1"/>
</dbReference>
<dbReference type="PROSITE" id="PS50405">
    <property type="entry name" value="GST_CTER"/>
    <property type="match status" value="1"/>
</dbReference>
<feature type="domain" description="GST C-terminal" evidence="15">
    <location>
        <begin position="254"/>
        <end position="384"/>
    </location>
</feature>
<name>W9VJ44_9EURO</name>
<evidence type="ECO:0000256" key="13">
    <source>
        <dbReference type="ARBA" id="ARBA00070045"/>
    </source>
</evidence>
<keyword evidence="6" id="KW-0808">Transferase</keyword>